<dbReference type="Proteomes" id="UP001327560">
    <property type="component" value="Chromosome 4"/>
</dbReference>
<dbReference type="SUPFAM" id="SSF51445">
    <property type="entry name" value="(Trans)glycosidases"/>
    <property type="match status" value="1"/>
</dbReference>
<dbReference type="InterPro" id="IPR044965">
    <property type="entry name" value="Glyco_hydro_17_plant"/>
</dbReference>
<evidence type="ECO:0008006" key="8">
    <source>
        <dbReference type="Google" id="ProtNLM"/>
    </source>
</evidence>
<gene>
    <name evidence="6" type="ORF">Cni_G12574</name>
</gene>
<dbReference type="PANTHER" id="PTHR32227">
    <property type="entry name" value="GLUCAN ENDO-1,3-BETA-GLUCOSIDASE BG1-RELATED-RELATED"/>
    <property type="match status" value="1"/>
</dbReference>
<dbReference type="AlphaFoldDB" id="A0AAQ3QAQ1"/>
<dbReference type="InterPro" id="IPR000490">
    <property type="entry name" value="Glyco_hydro_17"/>
</dbReference>
<name>A0AAQ3QAQ1_9LILI</name>
<evidence type="ECO:0000313" key="7">
    <source>
        <dbReference type="Proteomes" id="UP001327560"/>
    </source>
</evidence>
<comment type="similarity">
    <text evidence="1 4">Belongs to the glycosyl hydrolase 17 family.</text>
</comment>
<sequence length="370" mass="38371">MMKKPDSSLALAFLLLLFLPHADATLGVCIGKAAASLAAPAAIAQILVANGIQMVRFLEANPELLAALKNTGIKVMVGVANSDVVPIAVGGAEAAITWLNDNVLKHVASHQLSYIAVGDEVLDVSVKAIPYVVPAMNNLHRALQQLGLDSAVKISSPVPASVLAISMPPSAGDFSPISRPLMEQMLRFLSATQSTMMVNIYPIEQLMKTAVGAAMNFFLMQGNAAPVKDGRHSYTNIMDATVDAMVTAMRKAGYPAVPVTVTSTGWPAAGKNNAATPDNAEAFLEGIIKRALNGTGTPMRPDMEMEVFVSSLFNGAGNGGEGQDMGIFNTNGSVAVNFSLHLHGELDAASAGKTAGKLSPSPGPSPAALN</sequence>
<proteinExistence type="inferred from homology"/>
<reference evidence="6 7" key="1">
    <citation type="submission" date="2023-10" db="EMBL/GenBank/DDBJ databases">
        <title>Chromosome-scale genome assembly provides insights into flower coloration mechanisms of Canna indica.</title>
        <authorList>
            <person name="Li C."/>
        </authorList>
    </citation>
    <scope>NUCLEOTIDE SEQUENCE [LARGE SCALE GENOMIC DNA]</scope>
    <source>
        <tissue evidence="6">Flower</tissue>
    </source>
</reference>
<protein>
    <recommendedName>
        <fullName evidence="8">Glucan endo-1,3-beta-D-glucosidase</fullName>
    </recommendedName>
</protein>
<evidence type="ECO:0000256" key="4">
    <source>
        <dbReference type="RuleBase" id="RU004335"/>
    </source>
</evidence>
<accession>A0AAQ3QAQ1</accession>
<evidence type="ECO:0000313" key="6">
    <source>
        <dbReference type="EMBL" id="WOL03854.1"/>
    </source>
</evidence>
<evidence type="ECO:0000256" key="1">
    <source>
        <dbReference type="ARBA" id="ARBA00008773"/>
    </source>
</evidence>
<evidence type="ECO:0000256" key="3">
    <source>
        <dbReference type="ARBA" id="ARBA00023295"/>
    </source>
</evidence>
<keyword evidence="5" id="KW-0732">Signal</keyword>
<dbReference type="GO" id="GO:0004553">
    <property type="term" value="F:hydrolase activity, hydrolyzing O-glycosyl compounds"/>
    <property type="evidence" value="ECO:0007669"/>
    <property type="project" value="InterPro"/>
</dbReference>
<evidence type="ECO:0000256" key="5">
    <source>
        <dbReference type="SAM" id="SignalP"/>
    </source>
</evidence>
<dbReference type="Gene3D" id="3.20.20.80">
    <property type="entry name" value="Glycosidases"/>
    <property type="match status" value="1"/>
</dbReference>
<feature type="signal peptide" evidence="5">
    <location>
        <begin position="1"/>
        <end position="24"/>
    </location>
</feature>
<dbReference type="Pfam" id="PF00332">
    <property type="entry name" value="Glyco_hydro_17"/>
    <property type="match status" value="1"/>
</dbReference>
<keyword evidence="2" id="KW-0378">Hydrolase</keyword>
<dbReference type="EMBL" id="CP136893">
    <property type="protein sequence ID" value="WOL03854.1"/>
    <property type="molecule type" value="Genomic_DNA"/>
</dbReference>
<keyword evidence="3" id="KW-0326">Glycosidase</keyword>
<dbReference type="InterPro" id="IPR017853">
    <property type="entry name" value="GH"/>
</dbReference>
<evidence type="ECO:0000256" key="2">
    <source>
        <dbReference type="ARBA" id="ARBA00022801"/>
    </source>
</evidence>
<dbReference type="GO" id="GO:0005975">
    <property type="term" value="P:carbohydrate metabolic process"/>
    <property type="evidence" value="ECO:0007669"/>
    <property type="project" value="InterPro"/>
</dbReference>
<keyword evidence="7" id="KW-1185">Reference proteome</keyword>
<organism evidence="6 7">
    <name type="scientific">Canna indica</name>
    <name type="common">Indian-shot</name>
    <dbReference type="NCBI Taxonomy" id="4628"/>
    <lineage>
        <taxon>Eukaryota</taxon>
        <taxon>Viridiplantae</taxon>
        <taxon>Streptophyta</taxon>
        <taxon>Embryophyta</taxon>
        <taxon>Tracheophyta</taxon>
        <taxon>Spermatophyta</taxon>
        <taxon>Magnoliopsida</taxon>
        <taxon>Liliopsida</taxon>
        <taxon>Zingiberales</taxon>
        <taxon>Cannaceae</taxon>
        <taxon>Canna</taxon>
    </lineage>
</organism>
<feature type="chain" id="PRO_5043024278" description="Glucan endo-1,3-beta-D-glucosidase" evidence="5">
    <location>
        <begin position="25"/>
        <end position="370"/>
    </location>
</feature>